<reference evidence="20" key="1">
    <citation type="journal article" date="2019" name="Int. J. Syst. Evol. Microbiol.">
        <title>The Global Catalogue of Microorganisms (GCM) 10K type strain sequencing project: providing services to taxonomists for standard genome sequencing and annotation.</title>
        <authorList>
            <consortium name="The Broad Institute Genomics Platform"/>
            <consortium name="The Broad Institute Genome Sequencing Center for Infectious Disease"/>
            <person name="Wu L."/>
            <person name="Ma J."/>
        </authorList>
    </citation>
    <scope>NUCLEOTIDE SEQUENCE [LARGE SCALE GENOMIC DNA]</scope>
    <source>
        <strain evidence="20">CCUG 61696</strain>
    </source>
</reference>
<keyword evidence="7" id="KW-0732">Signal</keyword>
<dbReference type="RefSeq" id="WP_378774023.1">
    <property type="nucleotide sequence ID" value="NZ_JBHTMX010000006.1"/>
</dbReference>
<accession>A0ABW3Z3U6</accession>
<dbReference type="CDD" id="cd01347">
    <property type="entry name" value="ligand_gated_channel"/>
    <property type="match status" value="1"/>
</dbReference>
<dbReference type="InterPro" id="IPR012910">
    <property type="entry name" value="Plug_dom"/>
</dbReference>
<evidence type="ECO:0000256" key="7">
    <source>
        <dbReference type="ARBA" id="ARBA00022729"/>
    </source>
</evidence>
<keyword evidence="20" id="KW-1185">Reference proteome</keyword>
<proteinExistence type="inferred from homology"/>
<evidence type="ECO:0000256" key="3">
    <source>
        <dbReference type="ARBA" id="ARBA00022448"/>
    </source>
</evidence>
<dbReference type="InterPro" id="IPR010105">
    <property type="entry name" value="TonB_sidphr_rcpt"/>
</dbReference>
<dbReference type="SUPFAM" id="SSF56935">
    <property type="entry name" value="Porins"/>
    <property type="match status" value="1"/>
</dbReference>
<protein>
    <submittedName>
        <fullName evidence="19">TonB-dependent receptor</fullName>
    </submittedName>
</protein>
<evidence type="ECO:0000256" key="9">
    <source>
        <dbReference type="ARBA" id="ARBA00023065"/>
    </source>
</evidence>
<evidence type="ECO:0000256" key="1">
    <source>
        <dbReference type="ARBA" id="ARBA00004571"/>
    </source>
</evidence>
<keyword evidence="9" id="KW-0406">Ion transport</keyword>
<evidence type="ECO:0000259" key="17">
    <source>
        <dbReference type="Pfam" id="PF00593"/>
    </source>
</evidence>
<keyword evidence="4 14" id="KW-1134">Transmembrane beta strand</keyword>
<keyword evidence="3 14" id="KW-0813">Transport</keyword>
<evidence type="ECO:0000256" key="14">
    <source>
        <dbReference type="PROSITE-ProRule" id="PRU01360"/>
    </source>
</evidence>
<evidence type="ECO:0000256" key="10">
    <source>
        <dbReference type="ARBA" id="ARBA00023077"/>
    </source>
</evidence>
<evidence type="ECO:0000256" key="13">
    <source>
        <dbReference type="ARBA" id="ARBA00023237"/>
    </source>
</evidence>
<dbReference type="InterPro" id="IPR036942">
    <property type="entry name" value="Beta-barrel_TonB_sf"/>
</dbReference>
<dbReference type="PANTHER" id="PTHR32552:SF89">
    <property type="entry name" value="CATECHOLATE SIDEROPHORE RECEPTOR FIU"/>
    <property type="match status" value="1"/>
</dbReference>
<keyword evidence="8" id="KW-0408">Iron</keyword>
<comment type="caution">
    <text evidence="19">The sequence shown here is derived from an EMBL/GenBank/DDBJ whole genome shotgun (WGS) entry which is preliminary data.</text>
</comment>
<evidence type="ECO:0000256" key="4">
    <source>
        <dbReference type="ARBA" id="ARBA00022452"/>
    </source>
</evidence>
<evidence type="ECO:0000313" key="19">
    <source>
        <dbReference type="EMBL" id="MFD1330826.1"/>
    </source>
</evidence>
<evidence type="ECO:0000256" key="16">
    <source>
        <dbReference type="SAM" id="MobiDB-lite"/>
    </source>
</evidence>
<keyword evidence="13 14" id="KW-0998">Cell outer membrane</keyword>
<feature type="domain" description="TonB-dependent receptor plug" evidence="18">
    <location>
        <begin position="84"/>
        <end position="181"/>
    </location>
</feature>
<dbReference type="Pfam" id="PF07715">
    <property type="entry name" value="Plug"/>
    <property type="match status" value="1"/>
</dbReference>
<evidence type="ECO:0000256" key="15">
    <source>
        <dbReference type="RuleBase" id="RU003357"/>
    </source>
</evidence>
<dbReference type="Pfam" id="PF00593">
    <property type="entry name" value="TonB_dep_Rec_b-barrel"/>
    <property type="match status" value="1"/>
</dbReference>
<sequence length="774" mass="83182">MTTTFDSDDQPRRGPLPVQSSDGLRTTLGLLPMIALSAALTGTAAAQEAAVGVTPLDEIRVQGAGSNLYQVKELSSDKATASALDTPQTLSVVPREIIEERGSRTLTDVLRNTPGISFDAGENGFGTSTNNFTLRGFDTSGSVYVDGARDSGSYARDTFNIDRVEVFKGPAADNGRGGLGGYVNIVTKAPTLDTFARGEASLSFDQYGTNPLKRATIDVNRAISDTVAIRLNAVGEHGGVMGRDVAENRSFGIAPSISFGLGTPTRATLSYEHQQRNDIPDWGVPGATIKGLDAHQSNARARRDRFYGLSSDFDDSQADSALARIEHDLTDGITVSNQTRWARVDRTSRYTHVLAYVPLDRTVTGQTQFYDRVNESLSNQTNLQAKFDTGGVRHTVSTGVEVTRETSKADRFASIDRPAIPVGNPDPDRFGAAPFTPNAASDVKITTVAAYLYDTVDLNEQWQITGGVRAERYKLDLDDINLINPAAGSNYDENKTTLNGKVGVVYKPVQEGSLYASFGTTALPPGSFLSNPDISRTGANGFPGFVPGAKTVRGYNYEIGAKWDFFGGALSTTAAAFHTEKHNAPITGADVVGGTVELKGYGKQIVQGVEIGVAGKVTDAWSVFGGATLLRSERKHSAYLDRVRKNANAGDYADYTRTDGDRLAFTPNFSATLWSTYDVTEKFTVGAGVQYSGSSYLGRPDDALRLIPNGRYGKLPSYFIANAMLGYKATENIDVRFNVDNVFGEKYAVTTNWNGSRATLGAPRVFRVSSSFAF</sequence>
<dbReference type="InterPro" id="IPR000531">
    <property type="entry name" value="Beta-barrel_TonB"/>
</dbReference>
<dbReference type="NCBIfam" id="TIGR01783">
    <property type="entry name" value="TonB-siderophor"/>
    <property type="match status" value="1"/>
</dbReference>
<comment type="similarity">
    <text evidence="2 14 15">Belongs to the TonB-dependent receptor family.</text>
</comment>
<organism evidence="19 20">
    <name type="scientific">Methylopila musalis</name>
    <dbReference type="NCBI Taxonomy" id="1134781"/>
    <lineage>
        <taxon>Bacteria</taxon>
        <taxon>Pseudomonadati</taxon>
        <taxon>Pseudomonadota</taxon>
        <taxon>Alphaproteobacteria</taxon>
        <taxon>Hyphomicrobiales</taxon>
        <taxon>Methylopilaceae</taxon>
        <taxon>Methylopila</taxon>
    </lineage>
</organism>
<evidence type="ECO:0000259" key="18">
    <source>
        <dbReference type="Pfam" id="PF07715"/>
    </source>
</evidence>
<name>A0ABW3Z3U6_9HYPH</name>
<feature type="domain" description="TonB-dependent receptor-like beta-barrel" evidence="17">
    <location>
        <begin position="261"/>
        <end position="742"/>
    </location>
</feature>
<comment type="subcellular location">
    <subcellularLocation>
        <location evidence="1 14">Cell outer membrane</location>
        <topology evidence="1 14">Multi-pass membrane protein</topology>
    </subcellularLocation>
</comment>
<keyword evidence="11 14" id="KW-0472">Membrane</keyword>
<keyword evidence="12 19" id="KW-0675">Receptor</keyword>
<evidence type="ECO:0000256" key="2">
    <source>
        <dbReference type="ARBA" id="ARBA00009810"/>
    </source>
</evidence>
<keyword evidence="5" id="KW-0410">Iron transport</keyword>
<dbReference type="InterPro" id="IPR039426">
    <property type="entry name" value="TonB-dep_rcpt-like"/>
</dbReference>
<dbReference type="PANTHER" id="PTHR32552">
    <property type="entry name" value="FERRICHROME IRON RECEPTOR-RELATED"/>
    <property type="match status" value="1"/>
</dbReference>
<dbReference type="Gene3D" id="2.170.130.10">
    <property type="entry name" value="TonB-dependent receptor, plug domain"/>
    <property type="match status" value="1"/>
</dbReference>
<evidence type="ECO:0000256" key="11">
    <source>
        <dbReference type="ARBA" id="ARBA00023136"/>
    </source>
</evidence>
<evidence type="ECO:0000256" key="5">
    <source>
        <dbReference type="ARBA" id="ARBA00022496"/>
    </source>
</evidence>
<dbReference type="Proteomes" id="UP001597171">
    <property type="component" value="Unassembled WGS sequence"/>
</dbReference>
<dbReference type="EMBL" id="JBHTMX010000006">
    <property type="protein sequence ID" value="MFD1330826.1"/>
    <property type="molecule type" value="Genomic_DNA"/>
</dbReference>
<dbReference type="Gene3D" id="2.40.170.20">
    <property type="entry name" value="TonB-dependent receptor, beta-barrel domain"/>
    <property type="match status" value="1"/>
</dbReference>
<evidence type="ECO:0000256" key="12">
    <source>
        <dbReference type="ARBA" id="ARBA00023170"/>
    </source>
</evidence>
<dbReference type="InterPro" id="IPR037066">
    <property type="entry name" value="Plug_dom_sf"/>
</dbReference>
<feature type="region of interest" description="Disordered" evidence="16">
    <location>
        <begin position="1"/>
        <end position="22"/>
    </location>
</feature>
<dbReference type="PROSITE" id="PS52016">
    <property type="entry name" value="TONB_DEPENDENT_REC_3"/>
    <property type="match status" value="1"/>
</dbReference>
<evidence type="ECO:0000256" key="8">
    <source>
        <dbReference type="ARBA" id="ARBA00023004"/>
    </source>
</evidence>
<keyword evidence="6 14" id="KW-0812">Transmembrane</keyword>
<evidence type="ECO:0000313" key="20">
    <source>
        <dbReference type="Proteomes" id="UP001597171"/>
    </source>
</evidence>
<evidence type="ECO:0000256" key="6">
    <source>
        <dbReference type="ARBA" id="ARBA00022692"/>
    </source>
</evidence>
<gene>
    <name evidence="19" type="ORF">ACFQ4O_02310</name>
</gene>
<keyword evidence="10 15" id="KW-0798">TonB box</keyword>